<comment type="similarity">
    <text evidence="8 9">Belongs to the TonB-dependent receptor family.</text>
</comment>
<dbReference type="SUPFAM" id="SSF49464">
    <property type="entry name" value="Carboxypeptidase regulatory domain-like"/>
    <property type="match status" value="1"/>
</dbReference>
<accession>A0A6J4JYM2</accession>
<dbReference type="InterPro" id="IPR037066">
    <property type="entry name" value="Plug_dom_sf"/>
</dbReference>
<evidence type="ECO:0000256" key="6">
    <source>
        <dbReference type="ARBA" id="ARBA00023136"/>
    </source>
</evidence>
<dbReference type="NCBIfam" id="TIGR04057">
    <property type="entry name" value="SusC_RagA_signa"/>
    <property type="match status" value="1"/>
</dbReference>
<dbReference type="PROSITE" id="PS52016">
    <property type="entry name" value="TONB_DEPENDENT_REC_3"/>
    <property type="match status" value="1"/>
</dbReference>
<dbReference type="InterPro" id="IPR023996">
    <property type="entry name" value="TonB-dep_OMP_SusC/RagA"/>
</dbReference>
<proteinExistence type="inferred from homology"/>
<dbReference type="Gene3D" id="2.60.40.1120">
    <property type="entry name" value="Carboxypeptidase-like, regulatory domain"/>
    <property type="match status" value="1"/>
</dbReference>
<evidence type="ECO:0000256" key="7">
    <source>
        <dbReference type="ARBA" id="ARBA00023237"/>
    </source>
</evidence>
<evidence type="ECO:0000256" key="10">
    <source>
        <dbReference type="SAM" id="SignalP"/>
    </source>
</evidence>
<dbReference type="GO" id="GO:0009279">
    <property type="term" value="C:cell outer membrane"/>
    <property type="evidence" value="ECO:0007669"/>
    <property type="project" value="UniProtKB-SubCell"/>
</dbReference>
<keyword evidence="7 8" id="KW-0998">Cell outer membrane</keyword>
<evidence type="ECO:0000256" key="2">
    <source>
        <dbReference type="ARBA" id="ARBA00022448"/>
    </source>
</evidence>
<protein>
    <submittedName>
        <fullName evidence="13">Outer membrane TonB-dependent transporter, utilization system for glycans and polysaccharides (PUL), SusC family</fullName>
    </submittedName>
</protein>
<name>A0A6J4JYM2_9SPHI</name>
<dbReference type="Pfam" id="PF00593">
    <property type="entry name" value="TonB_dep_Rec_b-barrel"/>
    <property type="match status" value="1"/>
</dbReference>
<keyword evidence="3 8" id="KW-1134">Transmembrane beta strand</keyword>
<feature type="domain" description="TonB-dependent receptor-like beta-barrel" evidence="11">
    <location>
        <begin position="552"/>
        <end position="1104"/>
    </location>
</feature>
<sequence length="1147" mass="124830">MQNHQKLTSFTRVFMKVFFLQTSIAALLSTLVSAHPGTAQEVLDRKITLQLEEQAVKTALSSIEKQADVRFMYSHQLIGADRKISIRVADEQLSRVLSKLLPPLRISYEIKGNRIILNPAAPGASATPVEAGQPTERTVTGRVTAQEDQSALPGVSVVVKGTTTGTATDAEGRFSLSVPDQNAVLVFSFIGFLTEEVAVGDRSTVDVALVADVTALGEVVVVGYGEQKKSLVTGAISSVKAEDIATVSATRVDQALQGRTAGVNVLPASGSPGSAMRVRIRGTGSNGSSEPLYIVDGVRAGGIEYLNPNEIASIEVLKDAASAAIYGAEGANGVVIITTKSGKTNTAAEVNYNFQYGQQSVRPNVMKMMNPQQYQQYLTESNTAGTIPTPDDVAGLSGTNWLGEIFQNAPQQNHALTFSGGGEKSTYLVGATYFTQKGIVGGDKSKFDRYTVRINTEHQIKPWLTIGERLSYANFARTGVAEDSEFGGLISSAVALDPITPVAYTGALPAHVQAAVDAGQPLVRDADGNYYGLSNYIRGEYGNPLARIDLARGNTVQNKVVGNLYATLEPIKGLKITTRFGIDGAFQRQHNWTPTFWFSSESLNTIANASDRQDNWFNWQWENFANYQKSFGNHNFTFLAGTSALKRMYNYIGGSYSGLFKEEDRFSYADGTPDALDRIGSTANVNTLVSYYGRLSYDFANKYLLNATIRRDGSSFPAPSHRWGTFPSVSVGWVLSNEDFFPSSGVLNSVKLRASWGQNGSLSNLTLGQWQSAIVTQYFGQPIRYPDAQGNYLVGAAPANLQNPDLTWETSEQVDFGLDLGLFNNQLTFTGDYYRKTTKDLITPGTPPRFAGNSLPFVNGGDVLNRGFEFEAAYRNGSDRAFKYEISGNLTTIHNEVTYLNPNVNEINGAGVGTGWTATVFKKGYPIWYFSGYKTDGIFQSQPDIDNYLSQTGITGYAPKPGDPVVVDVNGDGQITSADQTYIGKPNPDLFYGARVNLSYKGFDFLVFLQGQAGNDILMGFNRTDRPTANKPAFFYTDRWTGEGSTNQWFAANTGNIYAYNSDLMVFKGSYARVRQLQLGYTLPASFLERVKVKNARLYVSLDNYFTFTKYPGMDPEAGSGNANSLGIDRGVYPIPRNMLGGLSVTF</sequence>
<comment type="subcellular location">
    <subcellularLocation>
        <location evidence="1 8">Cell outer membrane</location>
        <topology evidence="1 8">Multi-pass membrane protein</topology>
    </subcellularLocation>
</comment>
<evidence type="ECO:0000256" key="9">
    <source>
        <dbReference type="RuleBase" id="RU003357"/>
    </source>
</evidence>
<dbReference type="InterPro" id="IPR008969">
    <property type="entry name" value="CarboxyPept-like_regulatory"/>
</dbReference>
<dbReference type="EMBL" id="CADCTQ010000381">
    <property type="protein sequence ID" value="CAA9290704.1"/>
    <property type="molecule type" value="Genomic_DNA"/>
</dbReference>
<keyword evidence="4 8" id="KW-0812">Transmembrane</keyword>
<keyword evidence="2 8" id="KW-0813">Transport</keyword>
<reference evidence="13" key="1">
    <citation type="submission" date="2020-02" db="EMBL/GenBank/DDBJ databases">
        <authorList>
            <person name="Meier V. D."/>
        </authorList>
    </citation>
    <scope>NUCLEOTIDE SEQUENCE</scope>
    <source>
        <strain evidence="13">AVDCRST_MAG56</strain>
    </source>
</reference>
<organism evidence="13">
    <name type="scientific">uncultured Cytophagales bacterium</name>
    <dbReference type="NCBI Taxonomy" id="158755"/>
    <lineage>
        <taxon>Bacteria</taxon>
        <taxon>Pseudomonadati</taxon>
        <taxon>Bacteroidota</taxon>
        <taxon>Sphingobacteriia</taxon>
        <taxon>Sphingobacteriales</taxon>
        <taxon>environmental samples</taxon>
    </lineage>
</organism>
<dbReference type="InterPro" id="IPR023997">
    <property type="entry name" value="TonB-dep_OMP_SusC/RagA_CS"/>
</dbReference>
<feature type="chain" id="PRO_5026900882" evidence="10">
    <location>
        <begin position="35"/>
        <end position="1147"/>
    </location>
</feature>
<dbReference type="InterPro" id="IPR000531">
    <property type="entry name" value="Beta-barrel_TonB"/>
</dbReference>
<dbReference type="Gene3D" id="2.170.130.10">
    <property type="entry name" value="TonB-dependent receptor, plug domain"/>
    <property type="match status" value="1"/>
</dbReference>
<dbReference type="NCBIfam" id="TIGR04056">
    <property type="entry name" value="OMP_RagA_SusC"/>
    <property type="match status" value="1"/>
</dbReference>
<dbReference type="AlphaFoldDB" id="A0A6J4JYM2"/>
<keyword evidence="10" id="KW-0732">Signal</keyword>
<dbReference type="Pfam" id="PF07715">
    <property type="entry name" value="Plug"/>
    <property type="match status" value="1"/>
</dbReference>
<evidence type="ECO:0000256" key="1">
    <source>
        <dbReference type="ARBA" id="ARBA00004571"/>
    </source>
</evidence>
<keyword evidence="5 9" id="KW-0798">TonB box</keyword>
<dbReference type="Pfam" id="PF13715">
    <property type="entry name" value="CarbopepD_reg_2"/>
    <property type="match status" value="1"/>
</dbReference>
<dbReference type="InterPro" id="IPR039426">
    <property type="entry name" value="TonB-dep_rcpt-like"/>
</dbReference>
<evidence type="ECO:0000256" key="5">
    <source>
        <dbReference type="ARBA" id="ARBA00023077"/>
    </source>
</evidence>
<evidence type="ECO:0000313" key="13">
    <source>
        <dbReference type="EMBL" id="CAA9290704.1"/>
    </source>
</evidence>
<dbReference type="Gene3D" id="2.40.170.20">
    <property type="entry name" value="TonB-dependent receptor, beta-barrel domain"/>
    <property type="match status" value="1"/>
</dbReference>
<evidence type="ECO:0000256" key="3">
    <source>
        <dbReference type="ARBA" id="ARBA00022452"/>
    </source>
</evidence>
<feature type="domain" description="TonB-dependent receptor plug" evidence="12">
    <location>
        <begin position="231"/>
        <end position="334"/>
    </location>
</feature>
<evidence type="ECO:0000256" key="4">
    <source>
        <dbReference type="ARBA" id="ARBA00022692"/>
    </source>
</evidence>
<evidence type="ECO:0000259" key="11">
    <source>
        <dbReference type="Pfam" id="PF00593"/>
    </source>
</evidence>
<dbReference type="InterPro" id="IPR012910">
    <property type="entry name" value="Plug_dom"/>
</dbReference>
<dbReference type="SUPFAM" id="SSF56935">
    <property type="entry name" value="Porins"/>
    <property type="match status" value="1"/>
</dbReference>
<feature type="signal peptide" evidence="10">
    <location>
        <begin position="1"/>
        <end position="34"/>
    </location>
</feature>
<evidence type="ECO:0000256" key="8">
    <source>
        <dbReference type="PROSITE-ProRule" id="PRU01360"/>
    </source>
</evidence>
<gene>
    <name evidence="13" type="ORF">AVDCRST_MAG56-4547</name>
</gene>
<evidence type="ECO:0000259" key="12">
    <source>
        <dbReference type="Pfam" id="PF07715"/>
    </source>
</evidence>
<dbReference type="InterPro" id="IPR036942">
    <property type="entry name" value="Beta-barrel_TonB_sf"/>
</dbReference>
<keyword evidence="6 8" id="KW-0472">Membrane</keyword>